<sequence length="213" mass="23370">MEVYESERDQIDALKKWWKENGKAVIIGAILGFGSLIGWQQWQANQKAARESASLEYDVMLAELQNGNLQAVKDRGSRILAQYPDTPYAALSAMGLAKAYLAEGDRASARSYLQQVIDRNEQPQLQTVARLRLARLLLAEGEASQALTLVNGIEAGGFDLVLNELKGDIHVALGNREQAREAYQRALDAMEAGLDPSILQMKLDEVGGPEAES</sequence>
<keyword evidence="12" id="KW-1185">Reference proteome</keyword>
<evidence type="ECO:0000256" key="5">
    <source>
        <dbReference type="ARBA" id="ARBA00023136"/>
    </source>
</evidence>
<comment type="similarity">
    <text evidence="7">Belongs to the YfgM family.</text>
</comment>
<dbReference type="InterPro" id="IPR026039">
    <property type="entry name" value="YfgM"/>
</dbReference>
<dbReference type="GO" id="GO:0044877">
    <property type="term" value="F:protein-containing complex binding"/>
    <property type="evidence" value="ECO:0007669"/>
    <property type="project" value="InterPro"/>
</dbReference>
<feature type="domain" description="Ancillary SecYEG translocon subunit/Cell division coordinator CpoB TPR" evidence="10">
    <location>
        <begin position="15"/>
        <end position="207"/>
    </location>
</feature>
<evidence type="ECO:0000259" key="10">
    <source>
        <dbReference type="Pfam" id="PF09976"/>
    </source>
</evidence>
<evidence type="ECO:0000313" key="11">
    <source>
        <dbReference type="EMBL" id="ALP53616.1"/>
    </source>
</evidence>
<evidence type="ECO:0000256" key="7">
    <source>
        <dbReference type="ARBA" id="ARBA00024197"/>
    </source>
</evidence>
<evidence type="ECO:0000313" key="12">
    <source>
        <dbReference type="Proteomes" id="UP000055136"/>
    </source>
</evidence>
<organism evidence="11 12">
    <name type="scientific">Candidatus Tenderia electrophaga</name>
    <dbReference type="NCBI Taxonomy" id="1748243"/>
    <lineage>
        <taxon>Bacteria</taxon>
        <taxon>Pseudomonadati</taxon>
        <taxon>Pseudomonadota</taxon>
        <taxon>Gammaproteobacteria</taxon>
        <taxon>Candidatus Tenderiales</taxon>
        <taxon>Candidatus Tenderiaceae</taxon>
        <taxon>Candidatus Tenderia</taxon>
    </lineage>
</organism>
<dbReference type="InterPro" id="IPR011990">
    <property type="entry name" value="TPR-like_helical_dom_sf"/>
</dbReference>
<dbReference type="GO" id="GO:0005886">
    <property type="term" value="C:plasma membrane"/>
    <property type="evidence" value="ECO:0007669"/>
    <property type="project" value="UniProtKB-SubCell"/>
</dbReference>
<keyword evidence="4 9" id="KW-1133">Transmembrane helix</keyword>
<dbReference type="PANTHER" id="PTHR38035:SF1">
    <property type="entry name" value="ANCILLARY SECYEG TRANSLOCON SUBUNIT"/>
    <property type="match status" value="1"/>
</dbReference>
<protein>
    <recommendedName>
        <fullName evidence="8">Ancillary SecYEG translocon subunit</fullName>
    </recommendedName>
</protein>
<keyword evidence="5 9" id="KW-0472">Membrane</keyword>
<reference evidence="11" key="1">
    <citation type="submission" date="2015-10" db="EMBL/GenBank/DDBJ databases">
        <title>Description of Candidatus Tenderia electrophaga gen. nov, sp. nov., an Uncultivated Electroautotroph from a Biocathode Enrichment.</title>
        <authorList>
            <person name="Eddie B.J."/>
            <person name="Malanoski A.P."/>
            <person name="Wang Z."/>
            <person name="Hall R.J."/>
            <person name="Oh S.D."/>
            <person name="Heiner C."/>
            <person name="Lin B."/>
            <person name="Strycharz-Glaven S.M."/>
        </authorList>
    </citation>
    <scope>NUCLEOTIDE SEQUENCE [LARGE SCALE GENOMIC DNA]</scope>
    <source>
        <strain evidence="11">NRL1</strain>
    </source>
</reference>
<dbReference type="KEGG" id="tee:Tel_11000"/>
<dbReference type="STRING" id="1748243.Tel_11000"/>
<dbReference type="PANTHER" id="PTHR38035">
    <property type="entry name" value="UPF0070 PROTEIN YFGM"/>
    <property type="match status" value="1"/>
</dbReference>
<evidence type="ECO:0000256" key="9">
    <source>
        <dbReference type="SAM" id="Phobius"/>
    </source>
</evidence>
<dbReference type="SUPFAM" id="SSF48452">
    <property type="entry name" value="TPR-like"/>
    <property type="match status" value="1"/>
</dbReference>
<evidence type="ECO:0000256" key="1">
    <source>
        <dbReference type="ARBA" id="ARBA00004401"/>
    </source>
</evidence>
<dbReference type="AlphaFoldDB" id="A0A0S2TEN5"/>
<dbReference type="EMBL" id="CP013099">
    <property type="protein sequence ID" value="ALP53616.1"/>
    <property type="molecule type" value="Genomic_DNA"/>
</dbReference>
<comment type="subcellular location">
    <subcellularLocation>
        <location evidence="1">Cell membrane</location>
        <topology evidence="1">Single-pass type II membrane protein</topology>
    </subcellularLocation>
</comment>
<feature type="transmembrane region" description="Helical" evidence="9">
    <location>
        <begin position="24"/>
        <end position="42"/>
    </location>
</feature>
<gene>
    <name evidence="11" type="ORF">Tel_11000</name>
</gene>
<name>A0A0S2TEN5_9GAMM</name>
<evidence type="ECO:0000256" key="4">
    <source>
        <dbReference type="ARBA" id="ARBA00022989"/>
    </source>
</evidence>
<proteinExistence type="inferred from homology"/>
<keyword evidence="6" id="KW-0143">Chaperone</keyword>
<evidence type="ECO:0000256" key="8">
    <source>
        <dbReference type="ARBA" id="ARBA00024235"/>
    </source>
</evidence>
<dbReference type="InterPro" id="IPR018704">
    <property type="entry name" value="SecYEG/CpoB_TPR"/>
</dbReference>
<dbReference type="Proteomes" id="UP000055136">
    <property type="component" value="Chromosome"/>
</dbReference>
<keyword evidence="2" id="KW-1003">Cell membrane</keyword>
<dbReference type="PIRSF" id="PIRSF006170">
    <property type="entry name" value="YfgM"/>
    <property type="match status" value="1"/>
</dbReference>
<evidence type="ECO:0000256" key="3">
    <source>
        <dbReference type="ARBA" id="ARBA00022692"/>
    </source>
</evidence>
<evidence type="ECO:0000256" key="2">
    <source>
        <dbReference type="ARBA" id="ARBA00022475"/>
    </source>
</evidence>
<dbReference type="Gene3D" id="1.25.40.10">
    <property type="entry name" value="Tetratricopeptide repeat domain"/>
    <property type="match status" value="1"/>
</dbReference>
<accession>A0A0S2TEN5</accession>
<evidence type="ECO:0000256" key="6">
    <source>
        <dbReference type="ARBA" id="ARBA00023186"/>
    </source>
</evidence>
<keyword evidence="3 9" id="KW-0812">Transmembrane</keyword>
<dbReference type="Pfam" id="PF09976">
    <property type="entry name" value="TPR_21"/>
    <property type="match status" value="1"/>
</dbReference>